<dbReference type="EMBL" id="BARV01010963">
    <property type="protein sequence ID" value="GAI02949.1"/>
    <property type="molecule type" value="Genomic_DNA"/>
</dbReference>
<evidence type="ECO:0000313" key="1">
    <source>
        <dbReference type="EMBL" id="GAI02949.1"/>
    </source>
</evidence>
<name>X1M9E4_9ZZZZ</name>
<dbReference type="AlphaFoldDB" id="X1M9E4"/>
<gene>
    <name evidence="1" type="ORF">S06H3_21003</name>
</gene>
<comment type="caution">
    <text evidence="1">The sequence shown here is derived from an EMBL/GenBank/DDBJ whole genome shotgun (WGS) entry which is preliminary data.</text>
</comment>
<feature type="non-terminal residue" evidence="1">
    <location>
        <position position="1"/>
    </location>
</feature>
<reference evidence="1" key="1">
    <citation type="journal article" date="2014" name="Front. Microbiol.">
        <title>High frequency of phylogenetically diverse reductive dehalogenase-homologous genes in deep subseafloor sedimentary metagenomes.</title>
        <authorList>
            <person name="Kawai M."/>
            <person name="Futagami T."/>
            <person name="Toyoda A."/>
            <person name="Takaki Y."/>
            <person name="Nishi S."/>
            <person name="Hori S."/>
            <person name="Arai W."/>
            <person name="Tsubouchi T."/>
            <person name="Morono Y."/>
            <person name="Uchiyama I."/>
            <person name="Ito T."/>
            <person name="Fujiyama A."/>
            <person name="Inagaki F."/>
            <person name="Takami H."/>
        </authorList>
    </citation>
    <scope>NUCLEOTIDE SEQUENCE</scope>
    <source>
        <strain evidence="1">Expedition CK06-06</strain>
    </source>
</reference>
<proteinExistence type="predicted"/>
<sequence>GELLRMATAIGSSYEDAMWGSELEVARTKSLVDATHEEVYEAAADNFYALEKLKVDAYDEALGYSDNVMFETVGSLYGLLNIPKEVVDDELFDTRVDEGNLWDDITGFLEGKLKVQEVAQDGILSGVFGWLSEAFASIAQALTLAFEYLSVRLEDIFEIPSRLLFNLLRDFFFQEVVE</sequence>
<protein>
    <submittedName>
        <fullName evidence="1">Uncharacterized protein</fullName>
    </submittedName>
</protein>
<organism evidence="1">
    <name type="scientific">marine sediment metagenome</name>
    <dbReference type="NCBI Taxonomy" id="412755"/>
    <lineage>
        <taxon>unclassified sequences</taxon>
        <taxon>metagenomes</taxon>
        <taxon>ecological metagenomes</taxon>
    </lineage>
</organism>
<accession>X1M9E4</accession>